<dbReference type="Gene3D" id="2.40.50.140">
    <property type="entry name" value="Nucleic acid-binding proteins"/>
    <property type="match status" value="1"/>
</dbReference>
<feature type="domain" description="Polymerase/histidinol phosphatase N-terminal" evidence="14">
    <location>
        <begin position="10"/>
        <end position="79"/>
    </location>
</feature>
<accession>A0ABV7WT13</accession>
<name>A0ABV7WT13_9GAMM</name>
<dbReference type="PANTHER" id="PTHR32294">
    <property type="entry name" value="DNA POLYMERASE III SUBUNIT ALPHA"/>
    <property type="match status" value="1"/>
</dbReference>
<dbReference type="InterPro" id="IPR023073">
    <property type="entry name" value="DnaE2"/>
</dbReference>
<evidence type="ECO:0000256" key="10">
    <source>
        <dbReference type="ARBA" id="ARBA00022932"/>
    </source>
</evidence>
<evidence type="ECO:0000313" key="15">
    <source>
        <dbReference type="EMBL" id="MFC3702446.1"/>
    </source>
</evidence>
<proteinExistence type="inferred from homology"/>
<dbReference type="RefSeq" id="WP_290281215.1">
    <property type="nucleotide sequence ID" value="NZ_JAUFQI010000001.1"/>
</dbReference>
<dbReference type="CDD" id="cd07434">
    <property type="entry name" value="PHP_PolIIIA_DnaE2"/>
    <property type="match status" value="1"/>
</dbReference>
<protein>
    <recommendedName>
        <fullName evidence="4 13">Error-prone DNA polymerase</fullName>
        <ecNumber evidence="3 13">2.7.7.7</ecNumber>
    </recommendedName>
</protein>
<evidence type="ECO:0000256" key="4">
    <source>
        <dbReference type="ARBA" id="ARBA00017273"/>
    </source>
</evidence>
<evidence type="ECO:0000256" key="11">
    <source>
        <dbReference type="ARBA" id="ARBA00023204"/>
    </source>
</evidence>
<comment type="caution">
    <text evidence="15">The sequence shown here is derived from an EMBL/GenBank/DDBJ whole genome shotgun (WGS) entry which is preliminary data.</text>
</comment>
<dbReference type="InterPro" id="IPR016195">
    <property type="entry name" value="Pol/histidinol_Pase-like"/>
</dbReference>
<evidence type="ECO:0000256" key="1">
    <source>
        <dbReference type="ARBA" id="ARBA00004496"/>
    </source>
</evidence>
<evidence type="ECO:0000256" key="13">
    <source>
        <dbReference type="HAMAP-Rule" id="MF_01902"/>
    </source>
</evidence>
<dbReference type="InterPro" id="IPR040982">
    <property type="entry name" value="DNA_pol3_finger"/>
</dbReference>
<evidence type="ECO:0000256" key="9">
    <source>
        <dbReference type="ARBA" id="ARBA00022763"/>
    </source>
</evidence>
<keyword evidence="16" id="KW-1185">Reference proteome</keyword>
<dbReference type="Pfam" id="PF01336">
    <property type="entry name" value="tRNA_anti-codon"/>
    <property type="match status" value="1"/>
</dbReference>
<evidence type="ECO:0000313" key="16">
    <source>
        <dbReference type="Proteomes" id="UP001595710"/>
    </source>
</evidence>
<reference evidence="16" key="1">
    <citation type="journal article" date="2019" name="Int. J. Syst. Evol. Microbiol.">
        <title>The Global Catalogue of Microorganisms (GCM) 10K type strain sequencing project: providing services to taxonomists for standard genome sequencing and annotation.</title>
        <authorList>
            <consortium name="The Broad Institute Genomics Platform"/>
            <consortium name="The Broad Institute Genome Sequencing Center for Infectious Disease"/>
            <person name="Wu L."/>
            <person name="Ma J."/>
        </authorList>
    </citation>
    <scope>NUCLEOTIDE SEQUENCE [LARGE SCALE GENOMIC DNA]</scope>
    <source>
        <strain evidence="16">CECT 8288</strain>
    </source>
</reference>
<evidence type="ECO:0000256" key="12">
    <source>
        <dbReference type="ARBA" id="ARBA00049244"/>
    </source>
</evidence>
<evidence type="ECO:0000259" key="14">
    <source>
        <dbReference type="SMART" id="SM00481"/>
    </source>
</evidence>
<evidence type="ECO:0000256" key="7">
    <source>
        <dbReference type="ARBA" id="ARBA00022695"/>
    </source>
</evidence>
<dbReference type="NCBIfam" id="NF004225">
    <property type="entry name" value="PRK05672.1"/>
    <property type="match status" value="1"/>
</dbReference>
<evidence type="ECO:0000256" key="3">
    <source>
        <dbReference type="ARBA" id="ARBA00012417"/>
    </source>
</evidence>
<dbReference type="InterPro" id="IPR012340">
    <property type="entry name" value="NA-bd_OB-fold"/>
</dbReference>
<dbReference type="Gene3D" id="1.10.150.870">
    <property type="match status" value="1"/>
</dbReference>
<dbReference type="InterPro" id="IPR004013">
    <property type="entry name" value="PHP_dom"/>
</dbReference>
<comment type="subcellular location">
    <subcellularLocation>
        <location evidence="1 13">Cytoplasm</location>
    </subcellularLocation>
</comment>
<evidence type="ECO:0000256" key="2">
    <source>
        <dbReference type="ARBA" id="ARBA00007391"/>
    </source>
</evidence>
<dbReference type="InterPro" id="IPR003141">
    <property type="entry name" value="Pol/His_phosphatase_N"/>
</dbReference>
<dbReference type="InterPro" id="IPR011708">
    <property type="entry name" value="DNA_pol3_alpha_NTPase_dom"/>
</dbReference>
<comment type="similarity">
    <text evidence="2 13">Belongs to the DNA polymerase type-C family. DnaE2 subfamily.</text>
</comment>
<keyword evidence="11 13" id="KW-0234">DNA repair</keyword>
<dbReference type="Gene3D" id="3.20.20.140">
    <property type="entry name" value="Metal-dependent hydrolases"/>
    <property type="match status" value="1"/>
</dbReference>
<keyword evidence="9 13" id="KW-0227">DNA damage</keyword>
<dbReference type="Pfam" id="PF02811">
    <property type="entry name" value="PHP"/>
    <property type="match status" value="1"/>
</dbReference>
<dbReference type="InterPro" id="IPR029460">
    <property type="entry name" value="DNAPol_HHH"/>
</dbReference>
<dbReference type="EMBL" id="JBHRYN010000012">
    <property type="protein sequence ID" value="MFC3702446.1"/>
    <property type="molecule type" value="Genomic_DNA"/>
</dbReference>
<keyword evidence="10 13" id="KW-0239">DNA-directed DNA polymerase</keyword>
<keyword evidence="5 13" id="KW-0963">Cytoplasm</keyword>
<dbReference type="Pfam" id="PF14579">
    <property type="entry name" value="HHH_6"/>
    <property type="match status" value="1"/>
</dbReference>
<keyword evidence="6 13" id="KW-0808">Transferase</keyword>
<keyword evidence="7 13" id="KW-0548">Nucleotidyltransferase</keyword>
<dbReference type="InterPro" id="IPR004365">
    <property type="entry name" value="NA-bd_OB_tRNA"/>
</dbReference>
<evidence type="ECO:0000256" key="8">
    <source>
        <dbReference type="ARBA" id="ARBA00022705"/>
    </source>
</evidence>
<dbReference type="Pfam" id="PF07733">
    <property type="entry name" value="DNA_pol3_alpha"/>
    <property type="match status" value="1"/>
</dbReference>
<dbReference type="SMART" id="SM00481">
    <property type="entry name" value="POLIIIAc"/>
    <property type="match status" value="1"/>
</dbReference>
<dbReference type="Proteomes" id="UP001595710">
    <property type="component" value="Unassembled WGS sequence"/>
</dbReference>
<keyword evidence="8 13" id="KW-0235">DNA replication</keyword>
<dbReference type="GO" id="GO:0003887">
    <property type="term" value="F:DNA-directed DNA polymerase activity"/>
    <property type="evidence" value="ECO:0007669"/>
    <property type="project" value="UniProtKB-EC"/>
</dbReference>
<evidence type="ECO:0000256" key="5">
    <source>
        <dbReference type="ARBA" id="ARBA00022490"/>
    </source>
</evidence>
<evidence type="ECO:0000256" key="6">
    <source>
        <dbReference type="ARBA" id="ARBA00022679"/>
    </source>
</evidence>
<comment type="function">
    <text evidence="13">DNA polymerase involved in damage-induced mutagenesis and translesion synthesis (TLS). It is not the major replicative DNA polymerase.</text>
</comment>
<dbReference type="InterPro" id="IPR004805">
    <property type="entry name" value="DnaE2/DnaE/PolC"/>
</dbReference>
<dbReference type="EC" id="2.7.7.7" evidence="3 13"/>
<comment type="catalytic activity">
    <reaction evidence="12 13">
        <text>DNA(n) + a 2'-deoxyribonucleoside 5'-triphosphate = DNA(n+1) + diphosphate</text>
        <dbReference type="Rhea" id="RHEA:22508"/>
        <dbReference type="Rhea" id="RHEA-COMP:17339"/>
        <dbReference type="Rhea" id="RHEA-COMP:17340"/>
        <dbReference type="ChEBI" id="CHEBI:33019"/>
        <dbReference type="ChEBI" id="CHEBI:61560"/>
        <dbReference type="ChEBI" id="CHEBI:173112"/>
        <dbReference type="EC" id="2.7.7.7"/>
    </reaction>
</comment>
<dbReference type="Pfam" id="PF17657">
    <property type="entry name" value="DNA_pol3_finger"/>
    <property type="match status" value="1"/>
</dbReference>
<dbReference type="PANTHER" id="PTHR32294:SF4">
    <property type="entry name" value="ERROR-PRONE DNA POLYMERASE"/>
    <property type="match status" value="1"/>
</dbReference>
<dbReference type="SUPFAM" id="SSF89550">
    <property type="entry name" value="PHP domain-like"/>
    <property type="match status" value="1"/>
</dbReference>
<organism evidence="15 16">
    <name type="scientific">Reinekea marina</name>
    <dbReference type="NCBI Taxonomy" id="1310421"/>
    <lineage>
        <taxon>Bacteria</taxon>
        <taxon>Pseudomonadati</taxon>
        <taxon>Pseudomonadota</taxon>
        <taxon>Gammaproteobacteria</taxon>
        <taxon>Oceanospirillales</taxon>
        <taxon>Saccharospirillaceae</taxon>
        <taxon>Reinekea</taxon>
    </lineage>
</organism>
<dbReference type="HAMAP" id="MF_01902">
    <property type="entry name" value="DNApol_error_prone"/>
    <property type="match status" value="1"/>
</dbReference>
<gene>
    <name evidence="13" type="primary">dnaE2</name>
    <name evidence="15" type="ORF">ACFOND_12420</name>
</gene>
<dbReference type="CDD" id="cd04485">
    <property type="entry name" value="DnaE_OBF"/>
    <property type="match status" value="1"/>
</dbReference>
<dbReference type="NCBIfam" id="TIGR00594">
    <property type="entry name" value="polc"/>
    <property type="match status" value="1"/>
</dbReference>
<sequence>MTTKPPPDFAELHCLTNFSFLRAASHPEEQIQRAAELGYTALAITDECSVAGVVRAWRQRRQEGLNIKLIVGSEFYIDGHNLVLLAKNALGYRQLCQLITRARRRSEKGEYQLYLKDLSAKQLSDCLCLYALPRRNSDNSTLMHLKAHFDSRLWLLAENNLDNGADTYMARIKMEAALHRLPIVASSHPIMHIPTRKLLHDCLTAIKENKAIEHVRYLLKPNAENHLRSKKKLNRIYPEAWLNESLIIANACSFELDSICYNYPKDTLPGQYSAEAYLALLVKQGVKKRFGNNASEEILTTIEKELALIKQKKYEHYFLTVYDIVRFAKSQGILCQGRGSAANSIVCYCLGITEVNPQEASLLFERFISESRNDPPDIDVDFEHERREEVIQYLYQKYGRKRAALAATVITYRRKSAMRDVAKALGMNIEQLDQKIANYGWRYRGSNWIDQIVNDGLGLSSFQLETFKYLLSEITGFPRHLSQHVGGFILTEGFVSDLVPIENASMKDRTVIQWDKDDLEALNLMKVDILALGMLSAIRKTFDIIRNVYKQPVRIQDISRDDPDVFNMIQKADTVGVFQIESRAQMNMLPRLKPACYYDLVIQVAIVRPGPIHGDMVHPFLKRRMGIEPVEYPKPELKPVLERTLGIPIFQEQIIKLAMIAADFSADEANDLRKSMASWKKSGHISALRGKLTEKMLNNGYPEAYVERINRQIEGFGEYGFPESHAAGFALIAYISCWLKYHYPAAFCCALLNSLPMGFYSASQLVQDAKRHQVNILPININHSEWDSHIESSAHGYSLRLGLRRVKGLSEQAGLNLLLYRPEQGFQSVSQLEQVPGLNAGDLDALASADALADIAGHRFQARWKTAALSMQQDLLLDAFNEDDTELEAPDDFENIVEDHNATGLSLRKHVLKLLREKQLLPPTPTADQLLTLALEQQRKRDKNRTDKITQPIVVSGLITNRQMPKTATGVTFVTLEDHTGNMNIIVWLAVAQKYLKTLNTEKLVIIKGLLEKSPDSDVVHIIAQDIKGYSHVLGDMTMQSRNYH</sequence>